<dbReference type="InterPro" id="IPR036259">
    <property type="entry name" value="MFS_trans_sf"/>
</dbReference>
<proteinExistence type="predicted"/>
<evidence type="ECO:0008006" key="9">
    <source>
        <dbReference type="Google" id="ProtNLM"/>
    </source>
</evidence>
<comment type="subcellular location">
    <subcellularLocation>
        <location evidence="1">Membrane</location>
        <topology evidence="1">Multi-pass membrane protein</topology>
    </subcellularLocation>
</comment>
<dbReference type="GeneID" id="34604410"/>
<evidence type="ECO:0000313" key="8">
    <source>
        <dbReference type="Proteomes" id="UP000077002"/>
    </source>
</evidence>
<name>A0A177EYT7_9EURO</name>
<dbReference type="GO" id="GO:0016020">
    <property type="term" value="C:membrane"/>
    <property type="evidence" value="ECO:0007669"/>
    <property type="project" value="UniProtKB-SubCell"/>
</dbReference>
<gene>
    <name evidence="7" type="ORF">AYO21_09272</name>
</gene>
<dbReference type="AlphaFoldDB" id="A0A177EYT7"/>
<evidence type="ECO:0000313" key="7">
    <source>
        <dbReference type="EMBL" id="OAG36541.1"/>
    </source>
</evidence>
<evidence type="ECO:0000256" key="5">
    <source>
        <dbReference type="ARBA" id="ARBA00023136"/>
    </source>
</evidence>
<evidence type="ECO:0000256" key="4">
    <source>
        <dbReference type="ARBA" id="ARBA00022989"/>
    </source>
</evidence>
<sequence length="137" mass="15356">MSWQHAFSSVFQGLVSSGPISLPTLSPLQPVSSFIAAGIGHLNGRNELDSWQWVFIIEGILPIAMAPIIFLLLLTFPETSTALSERERYIAINRFGRGAARKTDVSWSWPAFRRIFKRPSTYVFFVSYVALYMVAVA</sequence>
<keyword evidence="5 6" id="KW-0472">Membrane</keyword>
<dbReference type="RefSeq" id="XP_022508493.1">
    <property type="nucleotide sequence ID" value="XM_022659210.1"/>
</dbReference>
<keyword evidence="3 6" id="KW-0812">Transmembrane</keyword>
<reference evidence="7 8" key="1">
    <citation type="submission" date="2016-03" db="EMBL/GenBank/DDBJ databases">
        <title>Draft genome sequence of the Fonsecaea monophora CBS 269.37.</title>
        <authorList>
            <person name="Bombassaro A."/>
            <person name="Vinicius W.A."/>
            <person name="De Hoog S."/>
            <person name="Sun J."/>
            <person name="Souza E.M."/>
            <person name="Raittz R.T."/>
            <person name="Costa F."/>
            <person name="Leao A.C."/>
            <person name="Tadra-Sfeir M.Z."/>
            <person name="Baura V."/>
            <person name="Balsanelli E."/>
            <person name="Pedrosa F.O."/>
            <person name="Moreno L.F."/>
            <person name="Steffens M.B."/>
            <person name="Xi L."/>
            <person name="Bocca A.L."/>
            <person name="Felipe M.S."/>
            <person name="Teixeira M."/>
            <person name="Telles Filho F.Q."/>
            <person name="Azevedo C.M."/>
            <person name="Gomes R."/>
            <person name="Vicente V.A."/>
        </authorList>
    </citation>
    <scope>NUCLEOTIDE SEQUENCE [LARGE SCALE GENOMIC DNA]</scope>
    <source>
        <strain evidence="7 8">CBS 269.37</strain>
    </source>
</reference>
<accession>A0A177EYT7</accession>
<comment type="caution">
    <text evidence="7">The sequence shown here is derived from an EMBL/GenBank/DDBJ whole genome shotgun (WGS) entry which is preliminary data.</text>
</comment>
<dbReference type="PANTHER" id="PTHR43791:SF36">
    <property type="entry name" value="TRANSPORTER, PUTATIVE (AFU_ORTHOLOGUE AFUA_6G08340)-RELATED"/>
    <property type="match status" value="1"/>
</dbReference>
<dbReference type="PANTHER" id="PTHR43791">
    <property type="entry name" value="PERMEASE-RELATED"/>
    <property type="match status" value="1"/>
</dbReference>
<dbReference type="OrthoDB" id="3932638at2759"/>
<evidence type="ECO:0000256" key="2">
    <source>
        <dbReference type="ARBA" id="ARBA00022448"/>
    </source>
</evidence>
<keyword evidence="2" id="KW-0813">Transport</keyword>
<keyword evidence="4 6" id="KW-1133">Transmembrane helix</keyword>
<protein>
    <recommendedName>
        <fullName evidence="9">Major facilitator superfamily (MFS) profile domain-containing protein</fullName>
    </recommendedName>
</protein>
<dbReference type="SUPFAM" id="SSF103473">
    <property type="entry name" value="MFS general substrate transporter"/>
    <property type="match status" value="1"/>
</dbReference>
<evidence type="ECO:0000256" key="1">
    <source>
        <dbReference type="ARBA" id="ARBA00004141"/>
    </source>
</evidence>
<dbReference type="Proteomes" id="UP000077002">
    <property type="component" value="Unassembled WGS sequence"/>
</dbReference>
<feature type="transmembrane region" description="Helical" evidence="6">
    <location>
        <begin position="53"/>
        <end position="76"/>
    </location>
</feature>
<dbReference type="EMBL" id="LVKK01000089">
    <property type="protein sequence ID" value="OAG36541.1"/>
    <property type="molecule type" value="Genomic_DNA"/>
</dbReference>
<evidence type="ECO:0000256" key="3">
    <source>
        <dbReference type="ARBA" id="ARBA00022692"/>
    </source>
</evidence>
<feature type="transmembrane region" description="Helical" evidence="6">
    <location>
        <begin position="119"/>
        <end position="136"/>
    </location>
</feature>
<keyword evidence="8" id="KW-1185">Reference proteome</keyword>
<organism evidence="7 8">
    <name type="scientific">Fonsecaea monophora</name>
    <dbReference type="NCBI Taxonomy" id="254056"/>
    <lineage>
        <taxon>Eukaryota</taxon>
        <taxon>Fungi</taxon>
        <taxon>Dikarya</taxon>
        <taxon>Ascomycota</taxon>
        <taxon>Pezizomycotina</taxon>
        <taxon>Eurotiomycetes</taxon>
        <taxon>Chaetothyriomycetidae</taxon>
        <taxon>Chaetothyriales</taxon>
        <taxon>Herpotrichiellaceae</taxon>
        <taxon>Fonsecaea</taxon>
    </lineage>
</organism>
<evidence type="ECO:0000256" key="6">
    <source>
        <dbReference type="SAM" id="Phobius"/>
    </source>
</evidence>
<dbReference type="Gene3D" id="1.20.1250.20">
    <property type="entry name" value="MFS general substrate transporter like domains"/>
    <property type="match status" value="1"/>
</dbReference>
<dbReference type="GO" id="GO:0022857">
    <property type="term" value="F:transmembrane transporter activity"/>
    <property type="evidence" value="ECO:0007669"/>
    <property type="project" value="TreeGrafter"/>
</dbReference>